<reference evidence="1 2" key="1">
    <citation type="submission" date="2018-09" db="EMBL/GenBank/DDBJ databases">
        <authorList>
            <person name="Zhu H."/>
        </authorList>
    </citation>
    <scope>NUCLEOTIDE SEQUENCE [LARGE SCALE GENOMIC DNA]</scope>
    <source>
        <strain evidence="1 2">K2S05-167</strain>
    </source>
</reference>
<keyword evidence="2" id="KW-1185">Reference proteome</keyword>
<proteinExistence type="predicted"/>
<evidence type="ECO:0000313" key="2">
    <source>
        <dbReference type="Proteomes" id="UP000286287"/>
    </source>
</evidence>
<gene>
    <name evidence="1" type="ORF">D3875_20320</name>
</gene>
<protein>
    <submittedName>
        <fullName evidence="1">Uncharacterized protein</fullName>
    </submittedName>
</protein>
<dbReference type="AlphaFoldDB" id="A0A418V1W1"/>
<accession>A0A418V1W1</accession>
<dbReference type="Proteomes" id="UP000286287">
    <property type="component" value="Unassembled WGS sequence"/>
</dbReference>
<organism evidence="1 2">
    <name type="scientific">Deinococcus cavernae</name>
    <dbReference type="NCBI Taxonomy" id="2320857"/>
    <lineage>
        <taxon>Bacteria</taxon>
        <taxon>Thermotogati</taxon>
        <taxon>Deinococcota</taxon>
        <taxon>Deinococci</taxon>
        <taxon>Deinococcales</taxon>
        <taxon>Deinococcaceae</taxon>
        <taxon>Deinococcus</taxon>
    </lineage>
</organism>
<evidence type="ECO:0000313" key="1">
    <source>
        <dbReference type="EMBL" id="RJF69885.1"/>
    </source>
</evidence>
<name>A0A418V1W1_9DEIO</name>
<sequence>MGRALQDRLPGTWLLYGVDDLVRALPPRLRRRKGSSSVRTGR</sequence>
<dbReference type="EMBL" id="QYUJ01000017">
    <property type="protein sequence ID" value="RJF69885.1"/>
    <property type="molecule type" value="Genomic_DNA"/>
</dbReference>
<comment type="caution">
    <text evidence="1">The sequence shown here is derived from an EMBL/GenBank/DDBJ whole genome shotgun (WGS) entry which is preliminary data.</text>
</comment>